<dbReference type="EMBL" id="NKCL01001306">
    <property type="protein sequence ID" value="RSL40665.1"/>
    <property type="molecule type" value="Genomic_DNA"/>
</dbReference>
<protein>
    <submittedName>
        <fullName evidence="1">Uncharacterized protein</fullName>
    </submittedName>
</protein>
<dbReference type="AlphaFoldDB" id="A0A428NIP8"/>
<proteinExistence type="predicted"/>
<accession>A0A428NIP8</accession>
<reference evidence="1 2" key="1">
    <citation type="submission" date="2017-06" db="EMBL/GenBank/DDBJ databases">
        <title>Comparative genomic analysis of Ambrosia Fusariam Clade fungi.</title>
        <authorList>
            <person name="Stajich J.E."/>
            <person name="Carrillo J."/>
            <person name="Kijimoto T."/>
            <person name="Eskalen A."/>
            <person name="O'Donnell K."/>
            <person name="Kasson M."/>
        </authorList>
    </citation>
    <scope>NUCLEOTIDE SEQUENCE [LARGE SCALE GENOMIC DNA]</scope>
    <source>
        <strain evidence="1 2">NRRL62606</strain>
    </source>
</reference>
<evidence type="ECO:0000313" key="1">
    <source>
        <dbReference type="EMBL" id="RSL40665.1"/>
    </source>
</evidence>
<organism evidence="1 2">
    <name type="scientific">Fusarium floridanum</name>
    <dbReference type="NCBI Taxonomy" id="1325733"/>
    <lineage>
        <taxon>Eukaryota</taxon>
        <taxon>Fungi</taxon>
        <taxon>Dikarya</taxon>
        <taxon>Ascomycota</taxon>
        <taxon>Pezizomycotina</taxon>
        <taxon>Sordariomycetes</taxon>
        <taxon>Hypocreomycetidae</taxon>
        <taxon>Hypocreales</taxon>
        <taxon>Nectriaceae</taxon>
        <taxon>Fusarium</taxon>
        <taxon>Fusarium solani species complex</taxon>
    </lineage>
</organism>
<sequence length="94" mass="10417">MGAQVYGRETISFTIEAGTRVGAGLIEFSSRQISYTTGDTEVTVTATPEHGRTAFDLHTAFDSILSVFPSHPDFRSFANECLSWCYPYSITNWP</sequence>
<evidence type="ECO:0000313" key="2">
    <source>
        <dbReference type="Proteomes" id="UP000287972"/>
    </source>
</evidence>
<dbReference type="Proteomes" id="UP000287972">
    <property type="component" value="Unassembled WGS sequence"/>
</dbReference>
<name>A0A428NIP8_9HYPO</name>
<comment type="caution">
    <text evidence="1">The sequence shown here is derived from an EMBL/GenBank/DDBJ whole genome shotgun (WGS) entry which is preliminary data.</text>
</comment>
<gene>
    <name evidence="1" type="ORF">CEP51_016672</name>
</gene>
<keyword evidence="2" id="KW-1185">Reference proteome</keyword>